<sequence>MCILPASQSSRLGPPVPCPESGRLGDFQTQVVLRKGQRPRNIGLHTPAPRETRATDAGPTQAENVVIFFYLRGHLGGFSGSGVCHPTLGSRACEVWWFLDAESSWKPSCQRERGREREPVPRALKPAFPAAGRWMIWAPLPALLPHSGWNLRQSYQGGPRVGCQGEQAASSRMKSPGYLQLGDKISIWFQPRKWRPQRHQGAGEQSKYRSTGSLQNQACSHLHPSLTCTVSNTPPIYAEILPRTTLTLNLPHN</sequence>
<evidence type="ECO:0000256" key="1">
    <source>
        <dbReference type="SAM" id="MobiDB-lite"/>
    </source>
</evidence>
<feature type="region of interest" description="Disordered" evidence="1">
    <location>
        <begin position="1"/>
        <end position="24"/>
    </location>
</feature>
<name>A0A4U1EQS8_MONMO</name>
<feature type="region of interest" description="Disordered" evidence="1">
    <location>
        <begin position="38"/>
        <end position="57"/>
    </location>
</feature>
<organism evidence="2 3">
    <name type="scientific">Monodon monoceros</name>
    <name type="common">Narwhal</name>
    <name type="synonym">Ceratodon monodon</name>
    <dbReference type="NCBI Taxonomy" id="40151"/>
    <lineage>
        <taxon>Eukaryota</taxon>
        <taxon>Metazoa</taxon>
        <taxon>Chordata</taxon>
        <taxon>Craniata</taxon>
        <taxon>Vertebrata</taxon>
        <taxon>Euteleostomi</taxon>
        <taxon>Mammalia</taxon>
        <taxon>Eutheria</taxon>
        <taxon>Laurasiatheria</taxon>
        <taxon>Artiodactyla</taxon>
        <taxon>Whippomorpha</taxon>
        <taxon>Cetacea</taxon>
        <taxon>Odontoceti</taxon>
        <taxon>Monodontidae</taxon>
        <taxon>Monodon</taxon>
    </lineage>
</organism>
<accession>A0A4U1EQS8</accession>
<gene>
    <name evidence="2" type="ORF">EI555_007716</name>
</gene>
<evidence type="ECO:0000313" key="2">
    <source>
        <dbReference type="EMBL" id="TKC38838.1"/>
    </source>
</evidence>
<dbReference type="EMBL" id="RWIC01000937">
    <property type="protein sequence ID" value="TKC38838.1"/>
    <property type="molecule type" value="Genomic_DNA"/>
</dbReference>
<feature type="compositionally biased region" description="Polar residues" evidence="1">
    <location>
        <begin position="1"/>
        <end position="11"/>
    </location>
</feature>
<evidence type="ECO:0000313" key="3">
    <source>
        <dbReference type="Proteomes" id="UP000308365"/>
    </source>
</evidence>
<comment type="caution">
    <text evidence="2">The sequence shown here is derived from an EMBL/GenBank/DDBJ whole genome shotgun (WGS) entry which is preliminary data.</text>
</comment>
<proteinExistence type="predicted"/>
<protein>
    <submittedName>
        <fullName evidence="2">Uncharacterized protein</fullName>
    </submittedName>
</protein>
<dbReference type="Proteomes" id="UP000308365">
    <property type="component" value="Unassembled WGS sequence"/>
</dbReference>
<dbReference type="AlphaFoldDB" id="A0A4U1EQS8"/>
<reference evidence="3" key="1">
    <citation type="journal article" date="2019" name="IScience">
        <title>Narwhal Genome Reveals Long-Term Low Genetic Diversity despite Current Large Abundance Size.</title>
        <authorList>
            <person name="Westbury M.V."/>
            <person name="Petersen B."/>
            <person name="Garde E."/>
            <person name="Heide-Jorgensen M.P."/>
            <person name="Lorenzen E.D."/>
        </authorList>
    </citation>
    <scope>NUCLEOTIDE SEQUENCE [LARGE SCALE GENOMIC DNA]</scope>
</reference>